<dbReference type="CDD" id="cd02440">
    <property type="entry name" value="AdoMet_MTases"/>
    <property type="match status" value="1"/>
</dbReference>
<evidence type="ECO:0000313" key="6">
    <source>
        <dbReference type="Proteomes" id="UP000286931"/>
    </source>
</evidence>
<proteinExistence type="inferred from homology"/>
<protein>
    <submittedName>
        <fullName evidence="5">SAM-dependent methyltransferase</fullName>
    </submittedName>
</protein>
<gene>
    <name evidence="5" type="ORF">EHYA_09550</name>
</gene>
<sequence length="250" mass="27719">MTTDDLGIRGFARGTDRYERARPSYSNEAMDHLCAGAGIGPGTAVLDLAAGTGKLTRLLAERGARVSAVEPSAAMRETFARMVEGVPVLAGTAESIPLPDGAVDVVTVAQAFHWFEPEPALREIARVLRPGGVLALLWNERDQENALVDRLYEVAEWPFGGLRDYRPAVARSPWFEPAERTLFRRRESLTHDAIVERIATFSYVTAMGDRQRGEMLARVREFVGEYAEPVELAHVTDTYLARRRELPAPR</sequence>
<comment type="caution">
    <text evidence="5">The sequence shown here is derived from an EMBL/GenBank/DDBJ whole genome shotgun (WGS) entry which is preliminary data.</text>
</comment>
<reference evidence="5 6" key="1">
    <citation type="submission" date="2018-12" db="EMBL/GenBank/DDBJ databases">
        <title>Draft genome sequence of Embleya hyalina NBRC 13850T.</title>
        <authorList>
            <person name="Komaki H."/>
            <person name="Hosoyama A."/>
            <person name="Kimura A."/>
            <person name="Ichikawa N."/>
            <person name="Tamura T."/>
        </authorList>
    </citation>
    <scope>NUCLEOTIDE SEQUENCE [LARGE SCALE GENOMIC DNA]</scope>
    <source>
        <strain evidence="5 6">NBRC 13850</strain>
    </source>
</reference>
<dbReference type="Gene3D" id="3.40.50.150">
    <property type="entry name" value="Vaccinia Virus protein VP39"/>
    <property type="match status" value="1"/>
</dbReference>
<dbReference type="InterPro" id="IPR013216">
    <property type="entry name" value="Methyltransf_11"/>
</dbReference>
<comment type="similarity">
    <text evidence="1">Belongs to the methyltransferase superfamily.</text>
</comment>
<dbReference type="AlphaFoldDB" id="A0A401Z4M7"/>
<keyword evidence="3 5" id="KW-0808">Transferase</keyword>
<evidence type="ECO:0000256" key="2">
    <source>
        <dbReference type="ARBA" id="ARBA00022603"/>
    </source>
</evidence>
<dbReference type="RefSeq" id="WP_246127337.1">
    <property type="nucleotide sequence ID" value="NZ_BIFH01000052.1"/>
</dbReference>
<dbReference type="Pfam" id="PF08241">
    <property type="entry name" value="Methyltransf_11"/>
    <property type="match status" value="1"/>
</dbReference>
<evidence type="ECO:0000259" key="4">
    <source>
        <dbReference type="Pfam" id="PF08241"/>
    </source>
</evidence>
<dbReference type="PANTHER" id="PTHR44942:SF4">
    <property type="entry name" value="METHYLTRANSFERASE TYPE 11 DOMAIN-CONTAINING PROTEIN"/>
    <property type="match status" value="1"/>
</dbReference>
<evidence type="ECO:0000313" key="5">
    <source>
        <dbReference type="EMBL" id="GCE01776.1"/>
    </source>
</evidence>
<accession>A0A401Z4M7</accession>
<feature type="domain" description="Methyltransferase type 11" evidence="4">
    <location>
        <begin position="46"/>
        <end position="135"/>
    </location>
</feature>
<dbReference type="SUPFAM" id="SSF53335">
    <property type="entry name" value="S-adenosyl-L-methionine-dependent methyltransferases"/>
    <property type="match status" value="1"/>
</dbReference>
<dbReference type="InterPro" id="IPR029063">
    <property type="entry name" value="SAM-dependent_MTases_sf"/>
</dbReference>
<dbReference type="EMBL" id="BIFH01000052">
    <property type="protein sequence ID" value="GCE01776.1"/>
    <property type="molecule type" value="Genomic_DNA"/>
</dbReference>
<dbReference type="InterPro" id="IPR051052">
    <property type="entry name" value="Diverse_substrate_MTase"/>
</dbReference>
<evidence type="ECO:0000256" key="1">
    <source>
        <dbReference type="ARBA" id="ARBA00008361"/>
    </source>
</evidence>
<dbReference type="Proteomes" id="UP000286931">
    <property type="component" value="Unassembled WGS sequence"/>
</dbReference>
<organism evidence="5 6">
    <name type="scientific">Embleya hyalina</name>
    <dbReference type="NCBI Taxonomy" id="516124"/>
    <lineage>
        <taxon>Bacteria</taxon>
        <taxon>Bacillati</taxon>
        <taxon>Actinomycetota</taxon>
        <taxon>Actinomycetes</taxon>
        <taxon>Kitasatosporales</taxon>
        <taxon>Streptomycetaceae</taxon>
        <taxon>Embleya</taxon>
    </lineage>
</organism>
<keyword evidence="2 5" id="KW-0489">Methyltransferase</keyword>
<dbReference type="PANTHER" id="PTHR44942">
    <property type="entry name" value="METHYLTRANSF_11 DOMAIN-CONTAINING PROTEIN"/>
    <property type="match status" value="1"/>
</dbReference>
<dbReference type="GO" id="GO:0008757">
    <property type="term" value="F:S-adenosylmethionine-dependent methyltransferase activity"/>
    <property type="evidence" value="ECO:0007669"/>
    <property type="project" value="InterPro"/>
</dbReference>
<name>A0A401Z4M7_9ACTN</name>
<keyword evidence="6" id="KW-1185">Reference proteome</keyword>
<dbReference type="GO" id="GO:0032259">
    <property type="term" value="P:methylation"/>
    <property type="evidence" value="ECO:0007669"/>
    <property type="project" value="UniProtKB-KW"/>
</dbReference>
<evidence type="ECO:0000256" key="3">
    <source>
        <dbReference type="ARBA" id="ARBA00022679"/>
    </source>
</evidence>